<proteinExistence type="predicted"/>
<dbReference type="OrthoDB" id="9978720at2759"/>
<dbReference type="STRING" id="1220188.A0A4S3JKP1"/>
<evidence type="ECO:0000313" key="6">
    <source>
        <dbReference type="Proteomes" id="UP000324241"/>
    </source>
</evidence>
<dbReference type="PANTHER" id="PTHR43194:SF4">
    <property type="entry name" value="AB HYDROLASE-1 DOMAIN-CONTAINING PROTEIN"/>
    <property type="match status" value="1"/>
</dbReference>
<dbReference type="Pfam" id="PF00561">
    <property type="entry name" value="Abhydrolase_1"/>
    <property type="match status" value="1"/>
</dbReference>
<dbReference type="Proteomes" id="UP000324241">
    <property type="component" value="Unassembled WGS sequence"/>
</dbReference>
<feature type="signal peptide" evidence="1">
    <location>
        <begin position="1"/>
        <end position="23"/>
    </location>
</feature>
<evidence type="ECO:0000313" key="4">
    <source>
        <dbReference type="EMBL" id="THC96023.1"/>
    </source>
</evidence>
<reference evidence="4 5" key="1">
    <citation type="submission" date="2019-03" db="EMBL/GenBank/DDBJ databases">
        <title>The genome sequence of a newly discovered highly antifungal drug resistant Aspergillus species, Aspergillus tanneri NIH 1004.</title>
        <authorList>
            <person name="Mounaud S."/>
            <person name="Singh I."/>
            <person name="Joardar V."/>
            <person name="Pakala S."/>
            <person name="Pakala S."/>
            <person name="Venepally P."/>
            <person name="Hoover J."/>
            <person name="Nierman W."/>
            <person name="Chung J."/>
            <person name="Losada L."/>
        </authorList>
    </citation>
    <scope>NUCLEOTIDE SEQUENCE [LARGE SCALE GENOMIC DNA]</scope>
    <source>
        <strain evidence="4 5">NIH1004</strain>
    </source>
</reference>
<organism evidence="4 5">
    <name type="scientific">Aspergillus tanneri</name>
    <dbReference type="NCBI Taxonomy" id="1220188"/>
    <lineage>
        <taxon>Eukaryota</taxon>
        <taxon>Fungi</taxon>
        <taxon>Dikarya</taxon>
        <taxon>Ascomycota</taxon>
        <taxon>Pezizomycotina</taxon>
        <taxon>Eurotiomycetes</taxon>
        <taxon>Eurotiomycetidae</taxon>
        <taxon>Eurotiales</taxon>
        <taxon>Aspergillaceae</taxon>
        <taxon>Aspergillus</taxon>
        <taxon>Aspergillus subgen. Circumdati</taxon>
    </lineage>
</organism>
<name>A0A4S3JKP1_9EURO</name>
<feature type="chain" id="PRO_5033448465" description="AB hydrolase-1 domain-containing protein" evidence="1">
    <location>
        <begin position="24"/>
        <end position="369"/>
    </location>
</feature>
<evidence type="ECO:0000259" key="2">
    <source>
        <dbReference type="Pfam" id="PF00561"/>
    </source>
</evidence>
<evidence type="ECO:0000313" key="3">
    <source>
        <dbReference type="EMBL" id="KAA8644968.1"/>
    </source>
</evidence>
<dbReference type="Gene3D" id="3.40.50.1820">
    <property type="entry name" value="alpha/beta hydrolase"/>
    <property type="match status" value="1"/>
</dbReference>
<dbReference type="SUPFAM" id="SSF53474">
    <property type="entry name" value="alpha/beta-Hydrolases"/>
    <property type="match status" value="1"/>
</dbReference>
<protein>
    <recommendedName>
        <fullName evidence="2">AB hydrolase-1 domain-containing protein</fullName>
    </recommendedName>
</protein>
<gene>
    <name evidence="3" type="ORF">ATNIH1004_009179</name>
    <name evidence="4" type="ORF">EYZ11_004483</name>
</gene>
<comment type="caution">
    <text evidence="4">The sequence shown here is derived from an EMBL/GenBank/DDBJ whole genome shotgun (WGS) entry which is preliminary data.</text>
</comment>
<dbReference type="EMBL" id="SOSA01000131">
    <property type="protein sequence ID" value="THC96023.1"/>
    <property type="molecule type" value="Genomic_DNA"/>
</dbReference>
<dbReference type="InterPro" id="IPR050228">
    <property type="entry name" value="Carboxylesterase_BioH"/>
</dbReference>
<dbReference type="RefSeq" id="XP_033424329.1">
    <property type="nucleotide sequence ID" value="XM_033573777.1"/>
</dbReference>
<evidence type="ECO:0000256" key="1">
    <source>
        <dbReference type="SAM" id="SignalP"/>
    </source>
</evidence>
<dbReference type="CDD" id="cd12809">
    <property type="entry name" value="Esterase_713_like-2"/>
    <property type="match status" value="1"/>
</dbReference>
<keyword evidence="5" id="KW-1185">Reference proteome</keyword>
<evidence type="ECO:0000313" key="5">
    <source>
        <dbReference type="Proteomes" id="UP000308092"/>
    </source>
</evidence>
<dbReference type="GeneID" id="54331881"/>
<dbReference type="InterPro" id="IPR029058">
    <property type="entry name" value="AB_hydrolase_fold"/>
</dbReference>
<dbReference type="PANTHER" id="PTHR43194">
    <property type="entry name" value="HYDROLASE ALPHA/BETA FOLD FAMILY"/>
    <property type="match status" value="1"/>
</dbReference>
<accession>A0A4S3JKP1</accession>
<dbReference type="AlphaFoldDB" id="A0A4S3JKP1"/>
<dbReference type="VEuPathDB" id="FungiDB:EYZ11_004483"/>
<dbReference type="EMBL" id="QUQM01000006">
    <property type="protein sequence ID" value="KAA8644968.1"/>
    <property type="molecule type" value="Genomic_DNA"/>
</dbReference>
<reference evidence="3 6" key="2">
    <citation type="submission" date="2019-08" db="EMBL/GenBank/DDBJ databases">
        <title>The genome sequence of a newly discovered highly antifungal drug resistant Aspergillus species, Aspergillus tanneri NIH 1004.</title>
        <authorList>
            <person name="Mounaud S."/>
            <person name="Singh I."/>
            <person name="Joardar V."/>
            <person name="Pakala S."/>
            <person name="Pakala S."/>
            <person name="Venepally P."/>
            <person name="Chung J.K."/>
            <person name="Losada L."/>
            <person name="Nierman W.C."/>
        </authorList>
    </citation>
    <scope>NUCLEOTIDE SEQUENCE [LARGE SCALE GENOMIC DNA]</scope>
    <source>
        <strain evidence="3 6">NIH1004</strain>
    </source>
</reference>
<dbReference type="Proteomes" id="UP000308092">
    <property type="component" value="Unassembled WGS sequence"/>
</dbReference>
<feature type="domain" description="AB hydrolase-1" evidence="2">
    <location>
        <begin position="69"/>
        <end position="248"/>
    </location>
</feature>
<keyword evidence="1" id="KW-0732">Signal</keyword>
<sequence length="369" mass="40750">MWSKNILTGLIALASVTSPLASSAEITYHREYLYVGGQYVQNADGDHLFSDQMYVEKLTPSGGVSKPHPVVFIHGQAQTGTNWLNKPDGGRGWASYFLEQGYECYLLDQTFRGRSPRLPDNGIMKTYSAENLQQLFTAPKRYMQWPQAALHTQWPGAGVMGDRIFDTYYASTVDFFGSAVGQQTSVQRAGAALLDLIGKKVILFSHSQGGIMPWILTDVRPHLVHAIMSLEPSGPPFSGVSVNRTALAYGLSDIPITYSPPVSNPETDFVLKTLPSDSPDNRTCVLQADDPAPRKLTNLQKVPVAVLTTESSYHAPYDWCTVRFLQQAGVNVEHLELGELGIHGNGHMVFLEKNSDEVAGLIQRWIEKH</sequence>
<dbReference type="InterPro" id="IPR000073">
    <property type="entry name" value="AB_hydrolase_1"/>
</dbReference>